<evidence type="ECO:0000313" key="4">
    <source>
        <dbReference type="EMBL" id="CAG4942794.1"/>
    </source>
</evidence>
<dbReference type="Pfam" id="PF01826">
    <property type="entry name" value="TIL"/>
    <property type="match status" value="6"/>
</dbReference>
<comment type="caution">
    <text evidence="4">The sequence shown here is derived from an EMBL/GenBank/DDBJ whole genome shotgun (WGS) entry which is preliminary data.</text>
</comment>
<feature type="domain" description="TIL" evidence="3">
    <location>
        <begin position="83"/>
        <end position="136"/>
    </location>
</feature>
<evidence type="ECO:0000256" key="2">
    <source>
        <dbReference type="SAM" id="SignalP"/>
    </source>
</evidence>
<evidence type="ECO:0000313" key="5">
    <source>
        <dbReference type="Proteomes" id="UP000691718"/>
    </source>
</evidence>
<accession>A0A8S3W5S9</accession>
<keyword evidence="5" id="KW-1185">Reference proteome</keyword>
<feature type="domain" description="TIL" evidence="3">
    <location>
        <begin position="263"/>
        <end position="317"/>
    </location>
</feature>
<name>A0A8S3W5S9_PARAO</name>
<sequence>MMWVSGLIFILFCGSTIDCYVAKYECPTNEEYLTCGSACPLNCTNQEPVACTKNYVAGCFCKPDFLRNKNGACVPVEECYDECPPNEEYLTCGSACPLNCTNQEPVACTKNCVAGCFCKPDFLRNKNGACVPVEECFAENYQVCGENEEFNSCGSACPPTCSQPEPEACIQVCREGCFCKPGYYRDESTNKCVKRDQCYQNECPTNEEYLTCGSACPLNCTNQEPVACTKNCVQGCFCKPNFLRNETGACVPVEKCFENYQVCGENEEYKSCGSACPPTCSRPEPEACILVCREGCFCKTGYYRDESTNRCVKRDQCSENRCPENEVYDMCSAGCQPSCNNNANPLCSRICVAGCVCYPGLLRNDDGDCVSVDECYENESYTNFLYNYLNAIYRLLLLSYYA</sequence>
<feature type="signal peptide" evidence="2">
    <location>
        <begin position="1"/>
        <end position="22"/>
    </location>
</feature>
<keyword evidence="2" id="KW-0732">Signal</keyword>
<feature type="domain" description="TIL" evidence="3">
    <location>
        <begin position="322"/>
        <end position="375"/>
    </location>
</feature>
<proteinExistence type="predicted"/>
<dbReference type="PANTHER" id="PTHR23259">
    <property type="entry name" value="RIDDLE"/>
    <property type="match status" value="1"/>
</dbReference>
<evidence type="ECO:0000256" key="1">
    <source>
        <dbReference type="ARBA" id="ARBA00023157"/>
    </source>
</evidence>
<gene>
    <name evidence="4" type="ORF">PAPOLLO_LOCUS2523</name>
</gene>
<dbReference type="InterPro" id="IPR051368">
    <property type="entry name" value="SerProtInhib-TIL_Domain"/>
</dbReference>
<reference evidence="4" key="1">
    <citation type="submission" date="2021-04" db="EMBL/GenBank/DDBJ databases">
        <authorList>
            <person name="Tunstrom K."/>
        </authorList>
    </citation>
    <scope>NUCLEOTIDE SEQUENCE</scope>
</reference>
<feature type="domain" description="TIL" evidence="3">
    <location>
        <begin position="144"/>
        <end position="198"/>
    </location>
</feature>
<dbReference type="CDD" id="cd19941">
    <property type="entry name" value="TIL"/>
    <property type="match status" value="6"/>
</dbReference>
<dbReference type="AlphaFoldDB" id="A0A8S3W5S9"/>
<dbReference type="OrthoDB" id="6236007at2759"/>
<dbReference type="InterPro" id="IPR002919">
    <property type="entry name" value="TIL_dom"/>
</dbReference>
<feature type="domain" description="TIL" evidence="3">
    <location>
        <begin position="26"/>
        <end position="79"/>
    </location>
</feature>
<evidence type="ECO:0000259" key="3">
    <source>
        <dbReference type="Pfam" id="PF01826"/>
    </source>
</evidence>
<protein>
    <submittedName>
        <fullName evidence="4">(apollo) hypothetical protein</fullName>
    </submittedName>
</protein>
<dbReference type="Proteomes" id="UP000691718">
    <property type="component" value="Unassembled WGS sequence"/>
</dbReference>
<feature type="chain" id="PRO_5035843484" evidence="2">
    <location>
        <begin position="23"/>
        <end position="402"/>
    </location>
</feature>
<dbReference type="PANTHER" id="PTHR23259:SF69">
    <property type="entry name" value="GEO11767P1-RELATED"/>
    <property type="match status" value="1"/>
</dbReference>
<feature type="domain" description="TIL" evidence="3">
    <location>
        <begin position="203"/>
        <end position="256"/>
    </location>
</feature>
<keyword evidence="1" id="KW-1015">Disulfide bond</keyword>
<organism evidence="4 5">
    <name type="scientific">Parnassius apollo</name>
    <name type="common">Apollo butterfly</name>
    <name type="synonym">Papilio apollo</name>
    <dbReference type="NCBI Taxonomy" id="110799"/>
    <lineage>
        <taxon>Eukaryota</taxon>
        <taxon>Metazoa</taxon>
        <taxon>Ecdysozoa</taxon>
        <taxon>Arthropoda</taxon>
        <taxon>Hexapoda</taxon>
        <taxon>Insecta</taxon>
        <taxon>Pterygota</taxon>
        <taxon>Neoptera</taxon>
        <taxon>Endopterygota</taxon>
        <taxon>Lepidoptera</taxon>
        <taxon>Glossata</taxon>
        <taxon>Ditrysia</taxon>
        <taxon>Papilionoidea</taxon>
        <taxon>Papilionidae</taxon>
        <taxon>Parnassiinae</taxon>
        <taxon>Parnassini</taxon>
        <taxon>Parnassius</taxon>
        <taxon>Parnassius</taxon>
    </lineage>
</organism>
<dbReference type="EMBL" id="CAJQZP010000171">
    <property type="protein sequence ID" value="CAG4942794.1"/>
    <property type="molecule type" value="Genomic_DNA"/>
</dbReference>